<comment type="caution">
    <text evidence="1">The sequence shown here is derived from an EMBL/GenBank/DDBJ whole genome shotgun (WGS) entry which is preliminary data.</text>
</comment>
<organism evidence="1 2">
    <name type="scientific">Vespula squamosa</name>
    <name type="common">Southern yellow jacket</name>
    <name type="synonym">Wasp</name>
    <dbReference type="NCBI Taxonomy" id="30214"/>
    <lineage>
        <taxon>Eukaryota</taxon>
        <taxon>Metazoa</taxon>
        <taxon>Ecdysozoa</taxon>
        <taxon>Arthropoda</taxon>
        <taxon>Hexapoda</taxon>
        <taxon>Insecta</taxon>
        <taxon>Pterygota</taxon>
        <taxon>Neoptera</taxon>
        <taxon>Endopterygota</taxon>
        <taxon>Hymenoptera</taxon>
        <taxon>Apocrita</taxon>
        <taxon>Aculeata</taxon>
        <taxon>Vespoidea</taxon>
        <taxon>Vespidae</taxon>
        <taxon>Vespinae</taxon>
        <taxon>Vespula</taxon>
    </lineage>
</organism>
<dbReference type="EMBL" id="JAUDFV010000157">
    <property type="protein sequence ID" value="KAL2714006.1"/>
    <property type="molecule type" value="Genomic_DNA"/>
</dbReference>
<dbReference type="Proteomes" id="UP001607302">
    <property type="component" value="Unassembled WGS sequence"/>
</dbReference>
<dbReference type="AlphaFoldDB" id="A0ABD2A0R6"/>
<name>A0ABD2A0R6_VESSQ</name>
<gene>
    <name evidence="1" type="ORF">V1478_016563</name>
</gene>
<reference evidence="1 2" key="1">
    <citation type="journal article" date="2024" name="Ann. Entomol. Soc. Am.">
        <title>Genomic analyses of the southern and eastern yellowjacket wasps (Hymenoptera: Vespidae) reveal evolutionary signatures of social life.</title>
        <authorList>
            <person name="Catto M.A."/>
            <person name="Caine P.B."/>
            <person name="Orr S.E."/>
            <person name="Hunt B.G."/>
            <person name="Goodisman M.A.D."/>
        </authorList>
    </citation>
    <scope>NUCLEOTIDE SEQUENCE [LARGE SCALE GENOMIC DNA]</scope>
    <source>
        <strain evidence="1">233</strain>
        <tissue evidence="1">Head and thorax</tissue>
    </source>
</reference>
<accession>A0ABD2A0R6</accession>
<sequence>MSSGLTLGKIYIDILLYPITTIAFTTSNELYSKQEGSNAKRRTTLPSQYSIASHSSYLYSDSASHPPRPFTVLALRAALTLPT</sequence>
<keyword evidence="2" id="KW-1185">Reference proteome</keyword>
<protein>
    <submittedName>
        <fullName evidence="1">Uncharacterized protein</fullName>
    </submittedName>
</protein>
<evidence type="ECO:0000313" key="1">
    <source>
        <dbReference type="EMBL" id="KAL2714006.1"/>
    </source>
</evidence>
<proteinExistence type="predicted"/>
<evidence type="ECO:0000313" key="2">
    <source>
        <dbReference type="Proteomes" id="UP001607302"/>
    </source>
</evidence>